<dbReference type="Pfam" id="PF13365">
    <property type="entry name" value="Trypsin_2"/>
    <property type="match status" value="1"/>
</dbReference>
<reference evidence="8" key="1">
    <citation type="journal article" date="2019" name="Int. J. Syst. Evol. Microbiol.">
        <title>The Global Catalogue of Microorganisms (GCM) 10K type strain sequencing project: providing services to taxonomists for standard genome sequencing and annotation.</title>
        <authorList>
            <consortium name="The Broad Institute Genomics Platform"/>
            <consortium name="The Broad Institute Genome Sequencing Center for Infectious Disease"/>
            <person name="Wu L."/>
            <person name="Ma J."/>
        </authorList>
    </citation>
    <scope>NUCLEOTIDE SEQUENCE [LARGE SCALE GENOMIC DNA]</scope>
    <source>
        <strain evidence="8">KCTC 33676</strain>
    </source>
</reference>
<dbReference type="Proteomes" id="UP001597497">
    <property type="component" value="Unassembled WGS sequence"/>
</dbReference>
<dbReference type="EMBL" id="JBHUMM010000010">
    <property type="protein sequence ID" value="MFD2671322.1"/>
    <property type="molecule type" value="Genomic_DNA"/>
</dbReference>
<feature type="signal peptide" evidence="5">
    <location>
        <begin position="1"/>
        <end position="28"/>
    </location>
</feature>
<sequence>MKQKHFTIIPLVMTFLIAIASWSPIATSAQSYKDSVSDSLPDVIEQISPAVVGIIGKPKIDGESNPTADRFQLAHGTGVIVKSNGTIVTNAHVVKDLENIVVVTSDGRQFMGQTTHMDEESDLALVKINALQLPTATLAKEAVVRPGETVIAIGTPVSFSLRNSVSVGVISGVDRSVNAKYRLLQTDAAINPGNSGGPLVNARGEVIGINSLKFVDYAVDNLGFAIPSDTVHYVMDHFERFGYVKRAYVGMELEESWAALVGFPNDDALTVSYVEEGSAAEKLDMQTGDQLISIDGHKVHTLLELNELLKAYIPGDKVKLSMVRDQQPYTVNMVLEEDLYTKTDKIERPEDQGISIWMKLGAKQMMVNGHIHTIAAPKSVDGHTLVPLRAISEAFGAQVKWDAASKQVSIEQADTRIVLTLGSQQASLNEAEVQLSAKPIMQHGSVLVPLRFIAESLGGLVKFYNSTQEIIITDATSDVHGNSGLKADANKKWIGDSYQDWSMKYPSGMSKGYQSLDASSVSFFDSKGEYYLSVDIYDDLAEMTDDDLVSWLKDELYDNVLDSGYVADAEAPYARVLGKYDTYYTEYRAYQSNGKVYQLSLEVEEDIYKNAAKWKIYLDLLNSFKPSFDLAKGAVKDITEVVNGYIKYENKDYGIAFELPAGWNKTYFDDLSFRDKDREMNLQARMTSTVDGDTLQAWMERQRKHLSNTYAPAYLDISETQSASIADAEASWYYYKTKQDDSWKTHYVLYVWQGDYKYDFNFTFTDQITADEASDIFEHLADTLQVDSTSIADGFGQLEDKQDFYDDAKPRTFKSSEYGYEVQTPAFWNESEYGDGLFLNYSFAGGSFDVNVSEELTLDLFLKSLDKSIEEMKEYGLEINEKKNEAITFLGLDAWYIEYETKMSADSQMEWERIYLVEKDDNMYLISQSLSESNDTAYNRQLLQEALDSFTFTE</sequence>
<dbReference type="InterPro" id="IPR036034">
    <property type="entry name" value="PDZ_sf"/>
</dbReference>
<dbReference type="Gene3D" id="2.30.42.10">
    <property type="match status" value="1"/>
</dbReference>
<comment type="similarity">
    <text evidence="1">Belongs to the peptidase S1C family.</text>
</comment>
<dbReference type="SUPFAM" id="SSF50156">
    <property type="entry name" value="PDZ domain-like"/>
    <property type="match status" value="1"/>
</dbReference>
<keyword evidence="5" id="KW-0732">Signal</keyword>
<evidence type="ECO:0000313" key="8">
    <source>
        <dbReference type="Proteomes" id="UP001597497"/>
    </source>
</evidence>
<comment type="caution">
    <text evidence="7">The sequence shown here is derived from an EMBL/GenBank/DDBJ whole genome shotgun (WGS) entry which is preliminary data.</text>
</comment>
<evidence type="ECO:0000256" key="5">
    <source>
        <dbReference type="SAM" id="SignalP"/>
    </source>
</evidence>
<dbReference type="Pfam" id="PF13180">
    <property type="entry name" value="PDZ_2"/>
    <property type="match status" value="1"/>
</dbReference>
<feature type="chain" id="PRO_5046362259" evidence="5">
    <location>
        <begin position="29"/>
        <end position="954"/>
    </location>
</feature>
<evidence type="ECO:0000256" key="3">
    <source>
        <dbReference type="ARBA" id="ARBA00022801"/>
    </source>
</evidence>
<dbReference type="RefSeq" id="WP_379928930.1">
    <property type="nucleotide sequence ID" value="NZ_JBHUMM010000010.1"/>
</dbReference>
<name>A0ABW5RB57_9BACL</name>
<dbReference type="SUPFAM" id="SSF55383">
    <property type="entry name" value="Copper amine oxidase, domain N"/>
    <property type="match status" value="1"/>
</dbReference>
<dbReference type="InterPro" id="IPR009003">
    <property type="entry name" value="Peptidase_S1_PA"/>
</dbReference>
<dbReference type="PROSITE" id="PS50106">
    <property type="entry name" value="PDZ"/>
    <property type="match status" value="1"/>
</dbReference>
<evidence type="ECO:0000259" key="6">
    <source>
        <dbReference type="PROSITE" id="PS50106"/>
    </source>
</evidence>
<dbReference type="InterPro" id="IPR001940">
    <property type="entry name" value="Peptidase_S1C"/>
</dbReference>
<protein>
    <submittedName>
        <fullName evidence="7">Trypsin-like peptidase domain-containing protein</fullName>
    </submittedName>
</protein>
<evidence type="ECO:0000256" key="2">
    <source>
        <dbReference type="ARBA" id="ARBA00022670"/>
    </source>
</evidence>
<evidence type="ECO:0000256" key="4">
    <source>
        <dbReference type="ARBA" id="ARBA00022825"/>
    </source>
</evidence>
<dbReference type="Gene3D" id="2.40.10.120">
    <property type="match status" value="1"/>
</dbReference>
<dbReference type="PANTHER" id="PTHR22939:SF129">
    <property type="entry name" value="SERINE PROTEASE HTRA2, MITOCHONDRIAL"/>
    <property type="match status" value="1"/>
</dbReference>
<accession>A0ABW5RB57</accession>
<dbReference type="SUPFAM" id="SSF50494">
    <property type="entry name" value="Trypsin-like serine proteases"/>
    <property type="match status" value="1"/>
</dbReference>
<dbReference type="InterPro" id="IPR001478">
    <property type="entry name" value="PDZ"/>
</dbReference>
<dbReference type="InterPro" id="IPR036582">
    <property type="entry name" value="Mao_N_sf"/>
</dbReference>
<proteinExistence type="inferred from homology"/>
<dbReference type="SMART" id="SM00228">
    <property type="entry name" value="PDZ"/>
    <property type="match status" value="1"/>
</dbReference>
<dbReference type="Pfam" id="PF07833">
    <property type="entry name" value="Cu_amine_oxidN1"/>
    <property type="match status" value="1"/>
</dbReference>
<keyword evidence="3" id="KW-0378">Hydrolase</keyword>
<dbReference type="Gene3D" id="3.40.1000.10">
    <property type="entry name" value="Mog1/PsbP, alpha/beta/alpha sandwich"/>
    <property type="match status" value="1"/>
</dbReference>
<dbReference type="Gene3D" id="3.30.457.10">
    <property type="entry name" value="Copper amine oxidase-like, N-terminal domain"/>
    <property type="match status" value="1"/>
</dbReference>
<dbReference type="PRINTS" id="PR00834">
    <property type="entry name" value="PROTEASES2C"/>
</dbReference>
<keyword evidence="8" id="KW-1185">Reference proteome</keyword>
<dbReference type="PANTHER" id="PTHR22939">
    <property type="entry name" value="SERINE PROTEASE FAMILY S1C HTRA-RELATED"/>
    <property type="match status" value="1"/>
</dbReference>
<feature type="domain" description="PDZ" evidence="6">
    <location>
        <begin position="250"/>
        <end position="326"/>
    </location>
</feature>
<keyword evidence="2" id="KW-0645">Protease</keyword>
<evidence type="ECO:0000256" key="1">
    <source>
        <dbReference type="ARBA" id="ARBA00010541"/>
    </source>
</evidence>
<keyword evidence="4" id="KW-0720">Serine protease</keyword>
<gene>
    <name evidence="7" type="ORF">ACFSUC_06850</name>
</gene>
<evidence type="ECO:0000313" key="7">
    <source>
        <dbReference type="EMBL" id="MFD2671322.1"/>
    </source>
</evidence>
<dbReference type="InterPro" id="IPR012854">
    <property type="entry name" value="Cu_amine_oxidase-like_N"/>
</dbReference>
<organism evidence="7 8">
    <name type="scientific">Marinicrinis sediminis</name>
    <dbReference type="NCBI Taxonomy" id="1652465"/>
    <lineage>
        <taxon>Bacteria</taxon>
        <taxon>Bacillati</taxon>
        <taxon>Bacillota</taxon>
        <taxon>Bacilli</taxon>
        <taxon>Bacillales</taxon>
        <taxon>Paenibacillaceae</taxon>
    </lineage>
</organism>